<feature type="non-terminal residue" evidence="1">
    <location>
        <position position="146"/>
    </location>
</feature>
<gene>
    <name evidence="1" type="ORF">CVT25_009598</name>
</gene>
<dbReference type="AlphaFoldDB" id="A0A409XPZ7"/>
<reference evidence="1 2" key="1">
    <citation type="journal article" date="2018" name="Evol. Lett.">
        <title>Horizontal gene cluster transfer increased hallucinogenic mushroom diversity.</title>
        <authorList>
            <person name="Reynolds H.T."/>
            <person name="Vijayakumar V."/>
            <person name="Gluck-Thaler E."/>
            <person name="Korotkin H.B."/>
            <person name="Matheny P.B."/>
            <person name="Slot J.C."/>
        </authorList>
    </citation>
    <scope>NUCLEOTIDE SEQUENCE [LARGE SCALE GENOMIC DNA]</scope>
    <source>
        <strain evidence="1 2">2631</strain>
    </source>
</reference>
<dbReference type="EMBL" id="NHYD01000956">
    <property type="protein sequence ID" value="PPQ92872.1"/>
    <property type="molecule type" value="Genomic_DNA"/>
</dbReference>
<name>A0A409XPZ7_PSICY</name>
<evidence type="ECO:0008006" key="3">
    <source>
        <dbReference type="Google" id="ProtNLM"/>
    </source>
</evidence>
<dbReference type="OrthoDB" id="3223501at2759"/>
<organism evidence="1 2">
    <name type="scientific">Psilocybe cyanescens</name>
    <dbReference type="NCBI Taxonomy" id="93625"/>
    <lineage>
        <taxon>Eukaryota</taxon>
        <taxon>Fungi</taxon>
        <taxon>Dikarya</taxon>
        <taxon>Basidiomycota</taxon>
        <taxon>Agaricomycotina</taxon>
        <taxon>Agaricomycetes</taxon>
        <taxon>Agaricomycetidae</taxon>
        <taxon>Agaricales</taxon>
        <taxon>Agaricineae</taxon>
        <taxon>Strophariaceae</taxon>
        <taxon>Psilocybe</taxon>
    </lineage>
</organism>
<dbReference type="STRING" id="93625.A0A409XPZ7"/>
<sequence>MSSSSMPNFAKLNASNYPSWCGEMQAWLRAQGVWCIVSGQSTAPRQSSPPKDTEEAALDAWNTKSDKAAGYIYLAVEENQKIHFASISDNPVAMWAALALAAGYIYLAVEENQKIHFASISDNPVAMWAALALVHLQKRPGARFNA</sequence>
<dbReference type="InParanoid" id="A0A409XPZ7"/>
<protein>
    <recommendedName>
        <fullName evidence="3">DUF4219 domain-containing protein</fullName>
    </recommendedName>
</protein>
<comment type="caution">
    <text evidence="1">The sequence shown here is derived from an EMBL/GenBank/DDBJ whole genome shotgun (WGS) entry which is preliminary data.</text>
</comment>
<dbReference type="Proteomes" id="UP000283269">
    <property type="component" value="Unassembled WGS sequence"/>
</dbReference>
<keyword evidence="2" id="KW-1185">Reference proteome</keyword>
<accession>A0A409XPZ7</accession>
<proteinExistence type="predicted"/>
<dbReference type="Pfam" id="PF14223">
    <property type="entry name" value="Retrotran_gag_2"/>
    <property type="match status" value="1"/>
</dbReference>
<evidence type="ECO:0000313" key="2">
    <source>
        <dbReference type="Proteomes" id="UP000283269"/>
    </source>
</evidence>
<evidence type="ECO:0000313" key="1">
    <source>
        <dbReference type="EMBL" id="PPQ92872.1"/>
    </source>
</evidence>